<name>A0A652YN07_NOCGL</name>
<gene>
    <name evidence="2" type="ORF">FNL38_105400</name>
</gene>
<dbReference type="AlphaFoldDB" id="A0A652YN07"/>
<accession>A0A652YN07</accession>
<sequence length="184" mass="19850">MSEAVGPEAWWTVLVGITALLVAGACGVALWSAVPLASYVYFALAMAVLAALGAVWLILSLIGWFKFRAWRWSLIAPALVLLTCALVALSVPSRIAFMASKDSLAAEAQECSTSATDRRIGVYQVRRIESVEHGCLFFIEGGLINSIGLAYLPGGAPYLGVPRHDGDIGYQEFDGDWYTFVQVF</sequence>
<feature type="transmembrane region" description="Helical" evidence="1">
    <location>
        <begin position="39"/>
        <end position="65"/>
    </location>
</feature>
<comment type="caution">
    <text evidence="2">The sequence shown here is derived from an EMBL/GenBank/DDBJ whole genome shotgun (WGS) entry which is preliminary data.</text>
</comment>
<evidence type="ECO:0000256" key="1">
    <source>
        <dbReference type="SAM" id="Phobius"/>
    </source>
</evidence>
<organism evidence="2">
    <name type="scientific">Nocardia globerula</name>
    <dbReference type="NCBI Taxonomy" id="1818"/>
    <lineage>
        <taxon>Bacteria</taxon>
        <taxon>Bacillati</taxon>
        <taxon>Actinomycetota</taxon>
        <taxon>Actinomycetes</taxon>
        <taxon>Mycobacteriales</taxon>
        <taxon>Nocardiaceae</taxon>
        <taxon>Nocardia</taxon>
    </lineage>
</organism>
<protein>
    <submittedName>
        <fullName evidence="2">Uncharacterized protein</fullName>
    </submittedName>
</protein>
<keyword evidence="1" id="KW-0472">Membrane</keyword>
<feature type="transmembrane region" description="Helical" evidence="1">
    <location>
        <begin position="72"/>
        <end position="91"/>
    </location>
</feature>
<evidence type="ECO:0000313" key="2">
    <source>
        <dbReference type="EMBL" id="TYQ03250.1"/>
    </source>
</evidence>
<keyword evidence="1" id="KW-1133">Transmembrane helix</keyword>
<dbReference type="EMBL" id="VNIQ01000005">
    <property type="protein sequence ID" value="TYQ03250.1"/>
    <property type="molecule type" value="Genomic_DNA"/>
</dbReference>
<reference evidence="2" key="1">
    <citation type="submission" date="2019-07" db="EMBL/GenBank/DDBJ databases">
        <title>Genomic Encyclopedia of Type Strains, Phase IV (KMG-IV): sequencing the most valuable type-strain genomes for metagenomic binning, comparative biology and taxonomic classification.</title>
        <authorList>
            <person name="Goeker M."/>
        </authorList>
    </citation>
    <scope>NUCLEOTIDE SEQUENCE</scope>
    <source>
        <strain evidence="2">DSM 44596</strain>
    </source>
</reference>
<proteinExistence type="predicted"/>
<feature type="transmembrane region" description="Helical" evidence="1">
    <location>
        <begin position="9"/>
        <end position="33"/>
    </location>
</feature>
<keyword evidence="1" id="KW-0812">Transmembrane</keyword>